<gene>
    <name evidence="1" type="ORF">H9716_00100</name>
</gene>
<comment type="caution">
    <text evidence="1">The sequence shown here is derived from an EMBL/GenBank/DDBJ whole genome shotgun (WGS) entry which is preliminary data.</text>
</comment>
<dbReference type="Gene3D" id="3.60.15.10">
    <property type="entry name" value="Ribonuclease Z/Hydroxyacylglutathione hydrolase-like"/>
    <property type="match status" value="1"/>
</dbReference>
<dbReference type="Proteomes" id="UP000886804">
    <property type="component" value="Unassembled WGS sequence"/>
</dbReference>
<dbReference type="PANTHER" id="PTHR43546">
    <property type="entry name" value="UPF0173 METAL-DEPENDENT HYDROLASE MJ1163-RELATED"/>
    <property type="match status" value="1"/>
</dbReference>
<dbReference type="InterPro" id="IPR050114">
    <property type="entry name" value="UPF0173_UPF0282_UlaG_hydrolase"/>
</dbReference>
<sequence length="303" mass="34548">MNKNYLPGASSEALKIRWISVQCYEMVLPGGKVLVTDPFFWDGSNFKGQESLNKQQENDLKVYAQSGFSAEDFTGADYILLSHVHPDHSNLTGELWNRFYGRILVPAEAAMELARVYDIPYGAIVPLYPGNTYYLDDFTLKVYPGAHDSRAFREGYFKRPGDPKGEDLGSSSFGVPMPNKLAGLGYIFCQNFLIETKNNYRISFSAGRDYEEHVQHVAKERPNLMLRHRIRSYTPEYYASQMEMMGAQLMMPLHHNNARASGEDLNAYFEKVNAILQEHRYPGCAFNPEPYKWYSIATSIQGI</sequence>
<reference evidence="1" key="2">
    <citation type="submission" date="2021-04" db="EMBL/GenBank/DDBJ databases">
        <authorList>
            <person name="Gilroy R."/>
        </authorList>
    </citation>
    <scope>NUCLEOTIDE SEQUENCE</scope>
    <source>
        <strain evidence="1">CHK188-4685</strain>
    </source>
</reference>
<reference evidence="1" key="1">
    <citation type="journal article" date="2021" name="PeerJ">
        <title>Extensive microbial diversity within the chicken gut microbiome revealed by metagenomics and culture.</title>
        <authorList>
            <person name="Gilroy R."/>
            <person name="Ravi A."/>
            <person name="Getino M."/>
            <person name="Pursley I."/>
            <person name="Horton D.L."/>
            <person name="Alikhan N.F."/>
            <person name="Baker D."/>
            <person name="Gharbi K."/>
            <person name="Hall N."/>
            <person name="Watson M."/>
            <person name="Adriaenssens E.M."/>
            <person name="Foster-Nyarko E."/>
            <person name="Jarju S."/>
            <person name="Secka A."/>
            <person name="Antonio M."/>
            <person name="Oren A."/>
            <person name="Chaudhuri R.R."/>
            <person name="La Ragione R."/>
            <person name="Hildebrand F."/>
            <person name="Pallen M.J."/>
        </authorList>
    </citation>
    <scope>NUCLEOTIDE SEQUENCE</scope>
    <source>
        <strain evidence="1">CHK188-4685</strain>
    </source>
</reference>
<proteinExistence type="predicted"/>
<name>A0A9D2L585_9FIRM</name>
<dbReference type="SUPFAM" id="SSF56281">
    <property type="entry name" value="Metallo-hydrolase/oxidoreductase"/>
    <property type="match status" value="1"/>
</dbReference>
<accession>A0A9D2L585</accession>
<dbReference type="AlphaFoldDB" id="A0A9D2L585"/>
<evidence type="ECO:0000313" key="2">
    <source>
        <dbReference type="Proteomes" id="UP000886804"/>
    </source>
</evidence>
<protein>
    <submittedName>
        <fullName evidence="1">MBL fold metallo-hydrolase</fullName>
    </submittedName>
</protein>
<dbReference type="InterPro" id="IPR036866">
    <property type="entry name" value="RibonucZ/Hydroxyglut_hydro"/>
</dbReference>
<organism evidence="1 2">
    <name type="scientific">Candidatus Enterocloster faecavium</name>
    <dbReference type="NCBI Taxonomy" id="2838560"/>
    <lineage>
        <taxon>Bacteria</taxon>
        <taxon>Bacillati</taxon>
        <taxon>Bacillota</taxon>
        <taxon>Clostridia</taxon>
        <taxon>Lachnospirales</taxon>
        <taxon>Lachnospiraceae</taxon>
        <taxon>Enterocloster</taxon>
    </lineage>
</organism>
<dbReference type="EMBL" id="DWYS01000001">
    <property type="protein sequence ID" value="HJB06257.1"/>
    <property type="molecule type" value="Genomic_DNA"/>
</dbReference>
<evidence type="ECO:0000313" key="1">
    <source>
        <dbReference type="EMBL" id="HJB06257.1"/>
    </source>
</evidence>